<proteinExistence type="predicted"/>
<dbReference type="AlphaFoldDB" id="A0A7X2SVJ9"/>
<protein>
    <submittedName>
        <fullName evidence="1">Uncharacterized protein</fullName>
    </submittedName>
</protein>
<reference evidence="1 2" key="1">
    <citation type="submission" date="2019-11" db="EMBL/GenBank/DDBJ databases">
        <title>Draft Genome Sequence of Plant Growth-Promoting Rhizosphere-Associated Bacteria.</title>
        <authorList>
            <person name="Vasilyev I.Y."/>
            <person name="Radchenko V."/>
            <person name="Ilnitskaya E.V."/>
        </authorList>
    </citation>
    <scope>NUCLEOTIDE SEQUENCE [LARGE SCALE GENOMIC DNA]</scope>
    <source>
        <strain evidence="1 2">VRA_MhP_f</strain>
    </source>
</reference>
<organism evidence="1 2">
    <name type="scientific">Enterobacter agglomerans</name>
    <name type="common">Erwinia herbicola</name>
    <name type="synonym">Pantoea agglomerans</name>
    <dbReference type="NCBI Taxonomy" id="549"/>
    <lineage>
        <taxon>Bacteria</taxon>
        <taxon>Pseudomonadati</taxon>
        <taxon>Pseudomonadota</taxon>
        <taxon>Gammaproteobacteria</taxon>
        <taxon>Enterobacterales</taxon>
        <taxon>Erwiniaceae</taxon>
        <taxon>Pantoea</taxon>
        <taxon>Pantoea agglomerans group</taxon>
    </lineage>
</organism>
<gene>
    <name evidence="1" type="ORF">GKC49_10610</name>
</gene>
<comment type="caution">
    <text evidence="1">The sequence shown here is derived from an EMBL/GenBank/DDBJ whole genome shotgun (WGS) entry which is preliminary data.</text>
</comment>
<evidence type="ECO:0000313" key="1">
    <source>
        <dbReference type="EMBL" id="MSE15558.1"/>
    </source>
</evidence>
<dbReference type="EMBL" id="WKLC01000386">
    <property type="protein sequence ID" value="MSE15558.1"/>
    <property type="molecule type" value="Genomic_DNA"/>
</dbReference>
<sequence>MSKYSAGKLKHLVNKNLEQLNCFSNDLIEHLILVHNFNDNNQLFTLDIDGGELRLKSEPFDFYPFFKGKLVTNGDELFWRGQFHHKNEIESLIPLTSLYIDIHGRVSINNLNEWDYGIQSDELYAEITSSVFDAAISMKLITP</sequence>
<evidence type="ECO:0000313" key="2">
    <source>
        <dbReference type="Proteomes" id="UP000461948"/>
    </source>
</evidence>
<name>A0A7X2SVJ9_ENTAG</name>
<dbReference type="Proteomes" id="UP000461948">
    <property type="component" value="Unassembled WGS sequence"/>
</dbReference>
<accession>A0A7X2SVJ9</accession>